<feature type="transmembrane region" description="Helical" evidence="11">
    <location>
        <begin position="36"/>
        <end position="56"/>
    </location>
</feature>
<gene>
    <name evidence="13" type="ORF">BN970_03511</name>
</gene>
<feature type="transmembrane region" description="Helical" evidence="11">
    <location>
        <begin position="107"/>
        <end position="126"/>
    </location>
</feature>
<dbReference type="SUPFAM" id="SSF81452">
    <property type="entry name" value="Cytochrome c oxidase subunit III-like"/>
    <property type="match status" value="1"/>
</dbReference>
<keyword evidence="4 9" id="KW-0812">Transmembrane</keyword>
<keyword evidence="6 11" id="KW-0472">Membrane</keyword>
<dbReference type="Pfam" id="PF00510">
    <property type="entry name" value="COX3"/>
    <property type="match status" value="1"/>
</dbReference>
<reference evidence="13 14" key="1">
    <citation type="submission" date="2015-03" db="EMBL/GenBank/DDBJ databases">
        <authorList>
            <person name="Murphy D."/>
        </authorList>
    </citation>
    <scope>NUCLEOTIDE SEQUENCE [LARGE SCALE GENOMIC DNA]</scope>
    <source>
        <strain evidence="13 14">D16</strain>
    </source>
</reference>
<comment type="similarity">
    <text evidence="2 9">Belongs to the cytochrome c oxidase subunit 3 family.</text>
</comment>
<evidence type="ECO:0000256" key="2">
    <source>
        <dbReference type="ARBA" id="ARBA00010581"/>
    </source>
</evidence>
<dbReference type="GO" id="GO:0005886">
    <property type="term" value="C:plasma membrane"/>
    <property type="evidence" value="ECO:0007669"/>
    <property type="project" value="UniProtKB-SubCell"/>
</dbReference>
<dbReference type="EMBL" id="CTEF01000002">
    <property type="protein sequence ID" value="CQD16501.1"/>
    <property type="molecule type" value="Genomic_DNA"/>
</dbReference>
<evidence type="ECO:0000313" key="14">
    <source>
        <dbReference type="Proteomes" id="UP000182227"/>
    </source>
</evidence>
<evidence type="ECO:0000256" key="11">
    <source>
        <dbReference type="SAM" id="Phobius"/>
    </source>
</evidence>
<dbReference type="PROSITE" id="PS50253">
    <property type="entry name" value="COX3"/>
    <property type="match status" value="1"/>
</dbReference>
<accession>A0A0U1DHG3</accession>
<evidence type="ECO:0000256" key="5">
    <source>
        <dbReference type="ARBA" id="ARBA00022989"/>
    </source>
</evidence>
<feature type="region of interest" description="Disordered" evidence="10">
    <location>
        <begin position="1"/>
        <end position="24"/>
    </location>
</feature>
<evidence type="ECO:0000256" key="7">
    <source>
        <dbReference type="ARBA" id="ARBA00031400"/>
    </source>
</evidence>
<comment type="catalytic activity">
    <reaction evidence="8">
        <text>4 Fe(II)-[cytochrome c] + O2 + 8 H(+)(in) = 4 Fe(III)-[cytochrome c] + 2 H2O + 4 H(+)(out)</text>
        <dbReference type="Rhea" id="RHEA:11436"/>
        <dbReference type="Rhea" id="RHEA-COMP:10350"/>
        <dbReference type="Rhea" id="RHEA-COMP:14399"/>
        <dbReference type="ChEBI" id="CHEBI:15377"/>
        <dbReference type="ChEBI" id="CHEBI:15378"/>
        <dbReference type="ChEBI" id="CHEBI:15379"/>
        <dbReference type="ChEBI" id="CHEBI:29033"/>
        <dbReference type="ChEBI" id="CHEBI:29034"/>
        <dbReference type="EC" id="7.1.1.9"/>
    </reaction>
</comment>
<evidence type="ECO:0000256" key="3">
    <source>
        <dbReference type="ARBA" id="ARBA00022347"/>
    </source>
</evidence>
<dbReference type="InterPro" id="IPR035973">
    <property type="entry name" value="Cyt_c_oxidase_su3-like_sf"/>
</dbReference>
<dbReference type="Proteomes" id="UP000182227">
    <property type="component" value="Unassembled WGS sequence"/>
</dbReference>
<sequence>MTELARISTALPSAESETTTTKVDRHARRVPGQPDMWVFVLFETLIFTAYFSVYLFNRAQRPDEFLAAQGHLDLRIGVLNTIVLLLSSWSIARCVSTARARAYKRALTNAYLTVILGAVFLATKVFEWSTEIGIGNGFTTSEFFSYYYFLTAIHGLHVIIGFFVVGVVIHQLRSPARRSQELVETGATYWHTVDFLWVLIFALLYVVR</sequence>
<feature type="transmembrane region" description="Helical" evidence="11">
    <location>
        <begin position="146"/>
        <end position="169"/>
    </location>
</feature>
<feature type="domain" description="Heme-copper oxidase subunit III family profile" evidence="12">
    <location>
        <begin position="36"/>
        <end position="208"/>
    </location>
</feature>
<evidence type="ECO:0000256" key="6">
    <source>
        <dbReference type="ARBA" id="ARBA00023136"/>
    </source>
</evidence>
<dbReference type="Gene3D" id="1.20.120.80">
    <property type="entry name" value="Cytochrome c oxidase, subunit III, four-helix bundle"/>
    <property type="match status" value="1"/>
</dbReference>
<organism evidence="13 14">
    <name type="scientific">Mycolicibacterium conceptionense</name>
    <dbReference type="NCBI Taxonomy" id="451644"/>
    <lineage>
        <taxon>Bacteria</taxon>
        <taxon>Bacillati</taxon>
        <taxon>Actinomycetota</taxon>
        <taxon>Actinomycetes</taxon>
        <taxon>Mycobacteriales</taxon>
        <taxon>Mycobacteriaceae</taxon>
        <taxon>Mycolicibacterium</taxon>
    </lineage>
</organism>
<dbReference type="AlphaFoldDB" id="A0A0U1DHG3"/>
<keyword evidence="5 11" id="KW-1133">Transmembrane helix</keyword>
<comment type="subcellular location">
    <subcellularLocation>
        <location evidence="9">Cell membrane</location>
        <topology evidence="9">Multi-pass membrane protein</topology>
    </subcellularLocation>
    <subcellularLocation>
        <location evidence="1">Membrane</location>
        <topology evidence="1">Multi-pass membrane protein</topology>
    </subcellularLocation>
</comment>
<dbReference type="CDD" id="cd02862">
    <property type="entry name" value="NorE_like"/>
    <property type="match status" value="1"/>
</dbReference>
<evidence type="ECO:0000256" key="4">
    <source>
        <dbReference type="ARBA" id="ARBA00022692"/>
    </source>
</evidence>
<dbReference type="InterPro" id="IPR013833">
    <property type="entry name" value="Cyt_c_oxidase_su3_a-hlx"/>
</dbReference>
<evidence type="ECO:0000259" key="12">
    <source>
        <dbReference type="PROSITE" id="PS50253"/>
    </source>
</evidence>
<dbReference type="PANTHER" id="PTHR11403:SF6">
    <property type="entry name" value="NITRIC OXIDE REDUCTASE SUBUNIT E"/>
    <property type="match status" value="1"/>
</dbReference>
<proteinExistence type="inferred from homology"/>
<dbReference type="GO" id="GO:0004129">
    <property type="term" value="F:cytochrome-c oxidase activity"/>
    <property type="evidence" value="ECO:0007669"/>
    <property type="project" value="UniProtKB-EC"/>
</dbReference>
<evidence type="ECO:0000256" key="10">
    <source>
        <dbReference type="SAM" id="MobiDB-lite"/>
    </source>
</evidence>
<dbReference type="PANTHER" id="PTHR11403">
    <property type="entry name" value="CYTOCHROME C OXIDASE SUBUNIT III"/>
    <property type="match status" value="1"/>
</dbReference>
<evidence type="ECO:0000256" key="1">
    <source>
        <dbReference type="ARBA" id="ARBA00004141"/>
    </source>
</evidence>
<feature type="transmembrane region" description="Helical" evidence="11">
    <location>
        <begin position="76"/>
        <end position="95"/>
    </location>
</feature>
<feature type="transmembrane region" description="Helical" evidence="11">
    <location>
        <begin position="189"/>
        <end position="207"/>
    </location>
</feature>
<dbReference type="InterPro" id="IPR000298">
    <property type="entry name" value="Cyt_c_oxidase-like_su3"/>
</dbReference>
<evidence type="ECO:0000313" key="13">
    <source>
        <dbReference type="EMBL" id="CQD16501.1"/>
    </source>
</evidence>
<evidence type="ECO:0000256" key="8">
    <source>
        <dbReference type="ARBA" id="ARBA00047816"/>
    </source>
</evidence>
<evidence type="ECO:0000256" key="9">
    <source>
        <dbReference type="RuleBase" id="RU003376"/>
    </source>
</evidence>
<protein>
    <recommendedName>
        <fullName evidence="3">Probable cytochrome c oxidase subunit 3</fullName>
    </recommendedName>
    <alternativeName>
        <fullName evidence="7">Cytochrome aa3 subunit 3</fullName>
    </alternativeName>
</protein>
<dbReference type="InterPro" id="IPR024791">
    <property type="entry name" value="Cyt_c/ubiquinol_Oxase_su3"/>
</dbReference>
<dbReference type="GO" id="GO:0019646">
    <property type="term" value="P:aerobic electron transport chain"/>
    <property type="evidence" value="ECO:0007669"/>
    <property type="project" value="InterPro"/>
</dbReference>
<name>A0A0U1DHG3_9MYCO</name>